<proteinExistence type="predicted"/>
<comment type="caution">
    <text evidence="1">The sequence shown here is derived from an EMBL/GenBank/DDBJ whole genome shotgun (WGS) entry which is preliminary data.</text>
</comment>
<dbReference type="AlphaFoldDB" id="A0A644ZAD2"/>
<gene>
    <name evidence="1" type="ORF">SDC9_82256</name>
</gene>
<accession>A0A644ZAD2</accession>
<dbReference type="EMBL" id="VSSQ01007354">
    <property type="protein sequence ID" value="MPM35663.1"/>
    <property type="molecule type" value="Genomic_DNA"/>
</dbReference>
<reference evidence="1" key="1">
    <citation type="submission" date="2019-08" db="EMBL/GenBank/DDBJ databases">
        <authorList>
            <person name="Kucharzyk K."/>
            <person name="Murdoch R.W."/>
            <person name="Higgins S."/>
            <person name="Loffler F."/>
        </authorList>
    </citation>
    <scope>NUCLEOTIDE SEQUENCE</scope>
</reference>
<name>A0A644ZAD2_9ZZZZ</name>
<sequence length="74" mass="8523">MAEKDIYKDLYLRMESTFGRERLLPESDEHNLIFSMVEKLADQIGPENVTELQLEGIREILDGECDPTIHVSSL</sequence>
<organism evidence="1">
    <name type="scientific">bioreactor metagenome</name>
    <dbReference type="NCBI Taxonomy" id="1076179"/>
    <lineage>
        <taxon>unclassified sequences</taxon>
        <taxon>metagenomes</taxon>
        <taxon>ecological metagenomes</taxon>
    </lineage>
</organism>
<protein>
    <submittedName>
        <fullName evidence="1">Uncharacterized protein</fullName>
    </submittedName>
</protein>
<evidence type="ECO:0000313" key="1">
    <source>
        <dbReference type="EMBL" id="MPM35663.1"/>
    </source>
</evidence>